<dbReference type="InterPro" id="IPR013083">
    <property type="entry name" value="Znf_RING/FYVE/PHD"/>
</dbReference>
<evidence type="ECO:0000256" key="5">
    <source>
        <dbReference type="PROSITE-ProRule" id="PRU00024"/>
    </source>
</evidence>
<dbReference type="GO" id="GO:0005654">
    <property type="term" value="C:nucleoplasm"/>
    <property type="evidence" value="ECO:0007669"/>
    <property type="project" value="TreeGrafter"/>
</dbReference>
<dbReference type="WBParaSite" id="scaffold3158_cov165.g6089">
    <property type="protein sequence ID" value="scaffold3158_cov165.g6089"/>
    <property type="gene ID" value="scaffold3158_cov165.g6089"/>
</dbReference>
<protein>
    <submittedName>
        <fullName evidence="9">RING-type E3 ubiquitin transferase</fullName>
    </submittedName>
</protein>
<name>A0A915M5R4_MELJA</name>
<evidence type="ECO:0000256" key="6">
    <source>
        <dbReference type="SAM" id="MobiDB-lite"/>
    </source>
</evidence>
<feature type="compositionally biased region" description="Polar residues" evidence="6">
    <location>
        <begin position="16"/>
        <end position="29"/>
    </location>
</feature>
<proteinExistence type="predicted"/>
<dbReference type="InterPro" id="IPR003649">
    <property type="entry name" value="Bbox_C"/>
</dbReference>
<dbReference type="SUPFAM" id="SSF57845">
    <property type="entry name" value="B-box zinc-binding domain"/>
    <property type="match status" value="1"/>
</dbReference>
<evidence type="ECO:0000256" key="4">
    <source>
        <dbReference type="ARBA" id="ARBA00022833"/>
    </source>
</evidence>
<feature type="domain" description="B box-type" evidence="7">
    <location>
        <begin position="148"/>
        <end position="195"/>
    </location>
</feature>
<sequence>MDEKHQQQSPIIMDNLINNNGENSSSKISSPLLDTGQSEDPSICPYCNKKFRKPRVLDCLHSMCEDCIIAQLDDGRNNQQKNSKNILNSFMELELEDSVAGRRPTPPGVICCSVCNQETHIGNDPMFVSLMLLDFVKIREYGFNDANDTGRICEACKSEEKAVANCIHCCSDLCPKCVQVHRDMKMFDGHKVVMFSEKDKMSNQQEGLLKEGGMETVKLALCNKHKGDFELICPSCDELLCKQCAFEHVEHNVSPLNDLVFKWYKQSIHDLAKQAENKGRTTLDARSAIPDRKFLLQQSYHKCRDKIEDAFQFYARVIDEVKLDLLASLDKNRDEKEEHLDSLYQKIDMQTSRLQDALSYTNNLLEKGTIVDLCLNRKKIWQQLKLLMHSMPDVNEEVDLDFDILSQHEFKKKFESVIGGIKCRITGPPKEPAVIMNALLGNSPSNKLDTFDDFDNKLKQQQQLILSSAINNCQNLANNSSIDWTDSSNLFAQHSNTSSIIPATIPPTTNSGPGTIGMERRQNRNSNGNSYLSGDSGIYSSASDMTISSPIQQHQLGGTPENFNMNALQNNESAQTVYQKALFALRTTVKLVRNVPQCSIGLAYATGLFPDLNIEENTTNG</sequence>
<evidence type="ECO:0000259" key="7">
    <source>
        <dbReference type="PROSITE" id="PS50119"/>
    </source>
</evidence>
<dbReference type="Pfam" id="PF00643">
    <property type="entry name" value="zf-B_box"/>
    <property type="match status" value="1"/>
</dbReference>
<evidence type="ECO:0000256" key="3">
    <source>
        <dbReference type="ARBA" id="ARBA00022786"/>
    </source>
</evidence>
<dbReference type="InterPro" id="IPR047153">
    <property type="entry name" value="TRIM45/56/19-like"/>
</dbReference>
<dbReference type="InterPro" id="IPR000315">
    <property type="entry name" value="Znf_B-box"/>
</dbReference>
<keyword evidence="2 5" id="KW-0863">Zinc-finger</keyword>
<keyword evidence="8" id="KW-1185">Reference proteome</keyword>
<evidence type="ECO:0000256" key="1">
    <source>
        <dbReference type="ARBA" id="ARBA00022723"/>
    </source>
</evidence>
<feature type="domain" description="B box-type" evidence="7">
    <location>
        <begin position="217"/>
        <end position="256"/>
    </location>
</feature>
<dbReference type="PANTHER" id="PTHR25462:SF296">
    <property type="entry name" value="MEIOTIC P26, ISOFORM F"/>
    <property type="match status" value="1"/>
</dbReference>
<dbReference type="AlphaFoldDB" id="A0A915M5R4"/>
<dbReference type="Gene3D" id="3.30.40.10">
    <property type="entry name" value="Zinc/RING finger domain, C3HC4 (zinc finger)"/>
    <property type="match status" value="1"/>
</dbReference>
<dbReference type="Proteomes" id="UP000887561">
    <property type="component" value="Unplaced"/>
</dbReference>
<dbReference type="InterPro" id="IPR027370">
    <property type="entry name" value="Znf-RING_euk"/>
</dbReference>
<evidence type="ECO:0000313" key="9">
    <source>
        <dbReference type="WBParaSite" id="scaffold3158_cov165.g6089"/>
    </source>
</evidence>
<keyword evidence="1" id="KW-0479">Metal-binding</keyword>
<evidence type="ECO:0000313" key="8">
    <source>
        <dbReference type="Proteomes" id="UP000887561"/>
    </source>
</evidence>
<feature type="region of interest" description="Disordered" evidence="6">
    <location>
        <begin position="500"/>
        <end position="534"/>
    </location>
</feature>
<dbReference type="SUPFAM" id="SSF57850">
    <property type="entry name" value="RING/U-box"/>
    <property type="match status" value="1"/>
</dbReference>
<dbReference type="PROSITE" id="PS00518">
    <property type="entry name" value="ZF_RING_1"/>
    <property type="match status" value="1"/>
</dbReference>
<dbReference type="InterPro" id="IPR017907">
    <property type="entry name" value="Znf_RING_CS"/>
</dbReference>
<organism evidence="8 9">
    <name type="scientific">Meloidogyne javanica</name>
    <name type="common">Root-knot nematode worm</name>
    <dbReference type="NCBI Taxonomy" id="6303"/>
    <lineage>
        <taxon>Eukaryota</taxon>
        <taxon>Metazoa</taxon>
        <taxon>Ecdysozoa</taxon>
        <taxon>Nematoda</taxon>
        <taxon>Chromadorea</taxon>
        <taxon>Rhabditida</taxon>
        <taxon>Tylenchina</taxon>
        <taxon>Tylenchomorpha</taxon>
        <taxon>Tylenchoidea</taxon>
        <taxon>Meloidogynidae</taxon>
        <taxon>Meloidogyninae</taxon>
        <taxon>Meloidogyne</taxon>
        <taxon>Meloidogyne incognita group</taxon>
    </lineage>
</organism>
<dbReference type="SMART" id="SM00184">
    <property type="entry name" value="RING"/>
    <property type="match status" value="2"/>
</dbReference>
<reference evidence="9" key="1">
    <citation type="submission" date="2022-11" db="UniProtKB">
        <authorList>
            <consortium name="WormBaseParasite"/>
        </authorList>
    </citation>
    <scope>IDENTIFICATION</scope>
</reference>
<dbReference type="Pfam" id="PF13445">
    <property type="entry name" value="zf-RING_UBOX"/>
    <property type="match status" value="1"/>
</dbReference>
<feature type="region of interest" description="Disordered" evidence="6">
    <location>
        <begin position="15"/>
        <end position="38"/>
    </location>
</feature>
<keyword evidence="4" id="KW-0862">Zinc</keyword>
<dbReference type="GO" id="GO:0008270">
    <property type="term" value="F:zinc ion binding"/>
    <property type="evidence" value="ECO:0007669"/>
    <property type="project" value="UniProtKB-KW"/>
</dbReference>
<keyword evidence="3" id="KW-0833">Ubl conjugation pathway</keyword>
<accession>A0A915M5R4</accession>
<evidence type="ECO:0000256" key="2">
    <source>
        <dbReference type="ARBA" id="ARBA00022771"/>
    </source>
</evidence>
<dbReference type="SMART" id="SM00502">
    <property type="entry name" value="BBC"/>
    <property type="match status" value="1"/>
</dbReference>
<dbReference type="PANTHER" id="PTHR25462">
    <property type="entry name" value="BONUS, ISOFORM C-RELATED"/>
    <property type="match status" value="1"/>
</dbReference>
<dbReference type="Gene3D" id="3.30.160.60">
    <property type="entry name" value="Classic Zinc Finger"/>
    <property type="match status" value="1"/>
</dbReference>
<feature type="compositionally biased region" description="Polar residues" evidence="6">
    <location>
        <begin position="500"/>
        <end position="513"/>
    </location>
</feature>
<dbReference type="InterPro" id="IPR001841">
    <property type="entry name" value="Znf_RING"/>
</dbReference>
<dbReference type="PROSITE" id="PS50119">
    <property type="entry name" value="ZF_BBOX"/>
    <property type="match status" value="2"/>
</dbReference>
<dbReference type="SMART" id="SM00336">
    <property type="entry name" value="BBOX"/>
    <property type="match status" value="2"/>
</dbReference>
<dbReference type="GO" id="GO:0061630">
    <property type="term" value="F:ubiquitin protein ligase activity"/>
    <property type="evidence" value="ECO:0007669"/>
    <property type="project" value="TreeGrafter"/>
</dbReference>
<feature type="compositionally biased region" description="Polar residues" evidence="6">
    <location>
        <begin position="524"/>
        <end position="534"/>
    </location>
</feature>